<evidence type="ECO:0000313" key="1">
    <source>
        <dbReference type="EMBL" id="CUH41914.1"/>
    </source>
</evidence>
<dbReference type="AlphaFoldDB" id="A0A0P1E165"/>
<accession>A0A0P1E165</accession>
<proteinExistence type="predicted"/>
<name>A0A0P1E165_9RHOB</name>
<evidence type="ECO:0000313" key="2">
    <source>
        <dbReference type="Proteomes" id="UP000050786"/>
    </source>
</evidence>
<reference evidence="2" key="1">
    <citation type="submission" date="2015-09" db="EMBL/GenBank/DDBJ databases">
        <authorList>
            <person name="Rodrigo-Torres L."/>
            <person name="Arahal D.R."/>
        </authorList>
    </citation>
    <scope>NUCLEOTIDE SEQUENCE [LARGE SCALE GENOMIC DNA]</scope>
    <source>
        <strain evidence="2">CECT 4293</strain>
    </source>
</reference>
<dbReference type="Proteomes" id="UP000050786">
    <property type="component" value="Unassembled WGS sequence"/>
</dbReference>
<protein>
    <submittedName>
        <fullName evidence="1">Uncharacterized protein</fullName>
    </submittedName>
</protein>
<sequence length="48" mass="5047">MDPALQINIFSLVEAINGANFYAIGEFAVDAVFGTDVGYGVAYSLACK</sequence>
<gene>
    <name evidence="1" type="ORF">RUM4293_00798</name>
</gene>
<dbReference type="AntiFam" id="ANF00220">
    <property type="entry name" value="Shadow ORF (opposite fdxA)"/>
</dbReference>
<organism evidence="1 2">
    <name type="scientific">Ruegeria atlantica</name>
    <dbReference type="NCBI Taxonomy" id="81569"/>
    <lineage>
        <taxon>Bacteria</taxon>
        <taxon>Pseudomonadati</taxon>
        <taxon>Pseudomonadota</taxon>
        <taxon>Alphaproteobacteria</taxon>
        <taxon>Rhodobacterales</taxon>
        <taxon>Roseobacteraceae</taxon>
        <taxon>Ruegeria</taxon>
    </lineage>
</organism>
<keyword evidence="2" id="KW-1185">Reference proteome</keyword>
<dbReference type="EMBL" id="CYPS01000010">
    <property type="protein sequence ID" value="CUH41914.1"/>
    <property type="molecule type" value="Genomic_DNA"/>
</dbReference>